<feature type="compositionally biased region" description="Low complexity" evidence="1">
    <location>
        <begin position="113"/>
        <end position="141"/>
    </location>
</feature>
<gene>
    <name evidence="3" type="ORF">jhhlp_007638</name>
</gene>
<feature type="chain" id="PRO_5014645523" description="Extracellular membrane protein CFEM domain-containing protein" evidence="2">
    <location>
        <begin position="20"/>
        <end position="163"/>
    </location>
</feature>
<dbReference type="VEuPathDB" id="FungiDB:jhhlp_007638"/>
<keyword evidence="2" id="KW-0732">Signal</keyword>
<keyword evidence="4" id="KW-1185">Reference proteome</keyword>
<evidence type="ECO:0008006" key="5">
    <source>
        <dbReference type="Google" id="ProtNLM"/>
    </source>
</evidence>
<name>A0A2N3N058_9PEZI</name>
<feature type="signal peptide" evidence="2">
    <location>
        <begin position="1"/>
        <end position="19"/>
    </location>
</feature>
<reference evidence="3 4" key="1">
    <citation type="journal article" date="2017" name="G3 (Bethesda)">
        <title>First Draft Genome Sequence of the Pathogenic Fungus Lomentospora prolificans (Formerly Scedosporium prolificans).</title>
        <authorList>
            <person name="Luo R."/>
            <person name="Zimin A."/>
            <person name="Workman R."/>
            <person name="Fan Y."/>
            <person name="Pertea G."/>
            <person name="Grossman N."/>
            <person name="Wear M.P."/>
            <person name="Jia B."/>
            <person name="Miller H."/>
            <person name="Casadevall A."/>
            <person name="Timp W."/>
            <person name="Zhang S.X."/>
            <person name="Salzberg S.L."/>
        </authorList>
    </citation>
    <scope>NUCLEOTIDE SEQUENCE [LARGE SCALE GENOMIC DNA]</scope>
    <source>
        <strain evidence="3 4">JHH-5317</strain>
    </source>
</reference>
<organism evidence="3 4">
    <name type="scientific">Lomentospora prolificans</name>
    <dbReference type="NCBI Taxonomy" id="41688"/>
    <lineage>
        <taxon>Eukaryota</taxon>
        <taxon>Fungi</taxon>
        <taxon>Dikarya</taxon>
        <taxon>Ascomycota</taxon>
        <taxon>Pezizomycotina</taxon>
        <taxon>Sordariomycetes</taxon>
        <taxon>Hypocreomycetidae</taxon>
        <taxon>Microascales</taxon>
        <taxon>Microascaceae</taxon>
        <taxon>Lomentospora</taxon>
    </lineage>
</organism>
<dbReference type="OrthoDB" id="2507140at2759"/>
<comment type="caution">
    <text evidence="3">The sequence shown here is derived from an EMBL/GenBank/DDBJ whole genome shotgun (WGS) entry which is preliminary data.</text>
</comment>
<dbReference type="Proteomes" id="UP000233524">
    <property type="component" value="Unassembled WGS sequence"/>
</dbReference>
<dbReference type="InParanoid" id="A0A2N3N058"/>
<protein>
    <recommendedName>
        <fullName evidence="5">Extracellular membrane protein CFEM domain-containing protein</fullName>
    </recommendedName>
</protein>
<sequence length="163" mass="16372">MKFFLPLALLVAAASAADSESECAAEVIVQTCLESETAKFDACGNTDYDCQCAAQQAISTCYNNCPGDSRKTQAEGQVSIYCGNASLYGSKATQAPTATQGSNSDETSDETEATATNDADTNADATSTGDAAPSESSPGSAAELAMNAGGVLLAVAGVMAVIV</sequence>
<dbReference type="AlphaFoldDB" id="A0A2N3N058"/>
<proteinExistence type="predicted"/>
<dbReference type="EMBL" id="NLAX01001139">
    <property type="protein sequence ID" value="PKS05809.1"/>
    <property type="molecule type" value="Genomic_DNA"/>
</dbReference>
<evidence type="ECO:0000256" key="2">
    <source>
        <dbReference type="SAM" id="SignalP"/>
    </source>
</evidence>
<evidence type="ECO:0000313" key="3">
    <source>
        <dbReference type="EMBL" id="PKS05809.1"/>
    </source>
</evidence>
<feature type="region of interest" description="Disordered" evidence="1">
    <location>
        <begin position="93"/>
        <end position="141"/>
    </location>
</feature>
<accession>A0A2N3N058</accession>
<evidence type="ECO:0000256" key="1">
    <source>
        <dbReference type="SAM" id="MobiDB-lite"/>
    </source>
</evidence>
<evidence type="ECO:0000313" key="4">
    <source>
        <dbReference type="Proteomes" id="UP000233524"/>
    </source>
</evidence>
<dbReference type="STRING" id="41688.A0A2N3N058"/>